<accession>A0A2N3Y6E3</accession>
<reference evidence="7" key="1">
    <citation type="submission" date="2017-12" db="EMBL/GenBank/DDBJ databases">
        <title>Sequencing the genomes of 1000 Actinobacteria strains.</title>
        <authorList>
            <person name="Klenk H.-P."/>
        </authorList>
    </citation>
    <scope>NUCLEOTIDE SEQUENCE [LARGE SCALE GENOMIC DNA]</scope>
    <source>
        <strain evidence="7">DSM 44228</strain>
    </source>
</reference>
<evidence type="ECO:0000256" key="2">
    <source>
        <dbReference type="ARBA" id="ARBA00022630"/>
    </source>
</evidence>
<dbReference type="OrthoDB" id="9798604at2"/>
<evidence type="ECO:0000313" key="8">
    <source>
        <dbReference type="Proteomes" id="UP000233786"/>
    </source>
</evidence>
<dbReference type="InterPro" id="IPR000172">
    <property type="entry name" value="GMC_OxRdtase_N"/>
</dbReference>
<feature type="domain" description="Glucose-methanol-choline oxidoreductase C-terminal" evidence="6">
    <location>
        <begin position="411"/>
        <end position="527"/>
    </location>
</feature>
<dbReference type="Proteomes" id="UP000233786">
    <property type="component" value="Unassembled WGS sequence"/>
</dbReference>
<sequence>MRFEPISPDLPEVADVLVIGAGASGAVVVSELARRGFSTVCLEQGGWTPRSEFLGASAGWELGSQQTWHPNPNVRQGVSDYPIDVSQSDVNPLMYSGVGGSTILYGAHWTRATPSDFRVYTLDGVADDWPLTYEELAPFYERIDDVMGISGLSDDPAYPDGVRYPLPPLPLGRVGMVAARGMDKLGWHWWPATNAIASRRYRGRESCVRRGTCQTGCPEGAKATTDITHWPDAIADGARLVTGARVRELTTDANGLVDSAIYIDRDGRERRQRAHVVVLAANGIGTPRLLQLSTSARHPNGLANSSGQVGKRLMIHPYASVDGLYAEPLEAWLGPAGQTIISMEFYETDKSRGFVRGGKWHAMPTGGPQGHRSAYAGRPPADQWGTNFHHRISEVGRSFEWGVIAEDLPAESNQVLLANNLTDTDGIPAPKVIYKTSEDTSAKLAFHVNRMREAHLASGAISTSETSLMRDSGYHLLGTARMGDDPASSVVDSYGQSHDVPNLYILDGSTFVTSFGVNPTNTIMALALRGVEHMIKNRAQQKVATHV</sequence>
<evidence type="ECO:0000256" key="1">
    <source>
        <dbReference type="ARBA" id="ARBA00010790"/>
    </source>
</evidence>
<dbReference type="AlphaFoldDB" id="A0A2N3Y6E3"/>
<dbReference type="Pfam" id="PF00732">
    <property type="entry name" value="GMC_oxred_N"/>
    <property type="match status" value="1"/>
</dbReference>
<keyword evidence="3" id="KW-0274">FAD</keyword>
<gene>
    <name evidence="7" type="ORF">A8926_6587</name>
</gene>
<keyword evidence="2" id="KW-0285">Flavoprotein</keyword>
<evidence type="ECO:0000256" key="3">
    <source>
        <dbReference type="ARBA" id="ARBA00022827"/>
    </source>
</evidence>
<dbReference type="RefSeq" id="WP_010696105.1">
    <property type="nucleotide sequence ID" value="NZ_CP061007.1"/>
</dbReference>
<comment type="similarity">
    <text evidence="1">Belongs to the GMC oxidoreductase family.</text>
</comment>
<dbReference type="InterPro" id="IPR007867">
    <property type="entry name" value="GMC_OxRtase_C"/>
</dbReference>
<dbReference type="PRINTS" id="PR00420">
    <property type="entry name" value="RNGMNOXGNASE"/>
</dbReference>
<keyword evidence="8" id="KW-1185">Reference proteome</keyword>
<name>A0A2N3Y6E3_SACSN</name>
<evidence type="ECO:0000256" key="4">
    <source>
        <dbReference type="ARBA" id="ARBA00023002"/>
    </source>
</evidence>
<dbReference type="SUPFAM" id="SSF51905">
    <property type="entry name" value="FAD/NAD(P)-binding domain"/>
    <property type="match status" value="1"/>
</dbReference>
<feature type="domain" description="Glucose-methanol-choline oxidoreductase N-terminal" evidence="5">
    <location>
        <begin position="15"/>
        <end position="317"/>
    </location>
</feature>
<dbReference type="STRING" id="994479.GCA_000194155_03136"/>
<dbReference type="EMBL" id="PJNB01000001">
    <property type="protein sequence ID" value="PKW18496.1"/>
    <property type="molecule type" value="Genomic_DNA"/>
</dbReference>
<evidence type="ECO:0000313" key="7">
    <source>
        <dbReference type="EMBL" id="PKW18496.1"/>
    </source>
</evidence>
<evidence type="ECO:0000259" key="5">
    <source>
        <dbReference type="Pfam" id="PF00732"/>
    </source>
</evidence>
<comment type="caution">
    <text evidence="7">The sequence shown here is derived from an EMBL/GenBank/DDBJ whole genome shotgun (WGS) entry which is preliminary data.</text>
</comment>
<dbReference type="Pfam" id="PF05199">
    <property type="entry name" value="GMC_oxred_C"/>
    <property type="match status" value="1"/>
</dbReference>
<proteinExistence type="inferred from homology"/>
<dbReference type="SUPFAM" id="SSF54373">
    <property type="entry name" value="FAD-linked reductases, C-terminal domain"/>
    <property type="match status" value="1"/>
</dbReference>
<dbReference type="GO" id="GO:0016614">
    <property type="term" value="F:oxidoreductase activity, acting on CH-OH group of donors"/>
    <property type="evidence" value="ECO:0007669"/>
    <property type="project" value="InterPro"/>
</dbReference>
<dbReference type="InterPro" id="IPR036188">
    <property type="entry name" value="FAD/NAD-bd_sf"/>
</dbReference>
<dbReference type="GO" id="GO:0050660">
    <property type="term" value="F:flavin adenine dinucleotide binding"/>
    <property type="evidence" value="ECO:0007669"/>
    <property type="project" value="InterPro"/>
</dbReference>
<keyword evidence="4" id="KW-0560">Oxidoreductase</keyword>
<dbReference type="PANTHER" id="PTHR46056">
    <property type="entry name" value="LONG-CHAIN-ALCOHOL OXIDASE"/>
    <property type="match status" value="1"/>
</dbReference>
<evidence type="ECO:0000259" key="6">
    <source>
        <dbReference type="Pfam" id="PF05199"/>
    </source>
</evidence>
<dbReference type="PANTHER" id="PTHR46056:SF12">
    <property type="entry name" value="LONG-CHAIN-ALCOHOL OXIDASE"/>
    <property type="match status" value="1"/>
</dbReference>
<protein>
    <submittedName>
        <fullName evidence="7">Choline dehydrogenase-like flavoprotein</fullName>
    </submittedName>
</protein>
<organism evidence="7 8">
    <name type="scientific">Saccharopolyspora spinosa</name>
    <dbReference type="NCBI Taxonomy" id="60894"/>
    <lineage>
        <taxon>Bacteria</taxon>
        <taxon>Bacillati</taxon>
        <taxon>Actinomycetota</taxon>
        <taxon>Actinomycetes</taxon>
        <taxon>Pseudonocardiales</taxon>
        <taxon>Pseudonocardiaceae</taxon>
        <taxon>Saccharopolyspora</taxon>
    </lineage>
</organism>
<dbReference type="Gene3D" id="3.50.50.60">
    <property type="entry name" value="FAD/NAD(P)-binding domain"/>
    <property type="match status" value="2"/>
</dbReference>